<gene>
    <name evidence="3" type="ORF">CP969_04215</name>
</gene>
<feature type="domain" description="MaoC-like" evidence="2">
    <location>
        <begin position="11"/>
        <end position="121"/>
    </location>
</feature>
<dbReference type="InterPro" id="IPR039375">
    <property type="entry name" value="NodN-like"/>
</dbReference>
<dbReference type="Proteomes" id="UP000327143">
    <property type="component" value="Chromosome"/>
</dbReference>
<comment type="similarity">
    <text evidence="1">Belongs to the enoyl-CoA hydratase/isomerase family.</text>
</comment>
<dbReference type="InterPro" id="IPR029069">
    <property type="entry name" value="HotDog_dom_sf"/>
</dbReference>
<accession>A0ABX6A909</accession>
<dbReference type="SUPFAM" id="SSF54637">
    <property type="entry name" value="Thioesterase/thiol ester dehydrase-isomerase"/>
    <property type="match status" value="1"/>
</dbReference>
<proteinExistence type="inferred from homology"/>
<dbReference type="PANTHER" id="PTHR42993:SF1">
    <property type="entry name" value="MAOC-LIKE DEHYDRATASE DOMAIN-CONTAINING PROTEIN"/>
    <property type="match status" value="1"/>
</dbReference>
<dbReference type="Gene3D" id="3.10.129.10">
    <property type="entry name" value="Hotdog Thioesterase"/>
    <property type="match status" value="1"/>
</dbReference>
<evidence type="ECO:0000313" key="4">
    <source>
        <dbReference type="Proteomes" id="UP000327143"/>
    </source>
</evidence>
<dbReference type="CDD" id="cd03450">
    <property type="entry name" value="NodN"/>
    <property type="match status" value="1"/>
</dbReference>
<sequence length="150" mass="16085">MKVFNGIDELEKAVGTHLGYSPWHTVTQQRIDLFADATGDHQWIHVDPEKAAAGPFGTTIAHGYLTLSLIPRLAGQVYRVDGLAMSVNYGCDKVRFPSPVPTGSRVRAGVELLSLASGPKGVRSTSRVTVEREGADKPVCVAETVSVMVP</sequence>
<dbReference type="InterPro" id="IPR002539">
    <property type="entry name" value="MaoC-like_dom"/>
</dbReference>
<evidence type="ECO:0000259" key="2">
    <source>
        <dbReference type="Pfam" id="PF01575"/>
    </source>
</evidence>
<name>A0ABX6A909_STRVD</name>
<dbReference type="RefSeq" id="WP_016827758.1">
    <property type="nucleotide sequence ID" value="NZ_CP023700.1"/>
</dbReference>
<dbReference type="Pfam" id="PF01575">
    <property type="entry name" value="MaoC_dehydratas"/>
    <property type="match status" value="1"/>
</dbReference>
<evidence type="ECO:0000313" key="3">
    <source>
        <dbReference type="EMBL" id="QEU83970.1"/>
    </source>
</evidence>
<evidence type="ECO:0000256" key="1">
    <source>
        <dbReference type="ARBA" id="ARBA00005254"/>
    </source>
</evidence>
<keyword evidence="4" id="KW-1185">Reference proteome</keyword>
<reference evidence="3 4" key="1">
    <citation type="submission" date="2017-09" db="EMBL/GenBank/DDBJ databases">
        <authorList>
            <person name="Lee N."/>
            <person name="Cho B.-K."/>
        </authorList>
    </citation>
    <scope>NUCLEOTIDE SEQUENCE [LARGE SCALE GENOMIC DNA]</scope>
    <source>
        <strain evidence="3 4">ATCC 39115</strain>
    </source>
</reference>
<organism evidence="3 4">
    <name type="scientific">Streptomyces viridosporus T7A</name>
    <dbReference type="NCBI Taxonomy" id="665577"/>
    <lineage>
        <taxon>Bacteria</taxon>
        <taxon>Bacillati</taxon>
        <taxon>Actinomycetota</taxon>
        <taxon>Actinomycetes</taxon>
        <taxon>Kitasatosporales</taxon>
        <taxon>Streptomycetaceae</taxon>
        <taxon>Streptomyces</taxon>
    </lineage>
</organism>
<protein>
    <submittedName>
        <fullName evidence="3">MaoC family dehydratase</fullName>
    </submittedName>
</protein>
<dbReference type="PANTHER" id="PTHR42993">
    <property type="entry name" value="MAOC-LIKE DEHYDRATASE DOMAIN-CONTAINING PROTEIN"/>
    <property type="match status" value="1"/>
</dbReference>
<dbReference type="EMBL" id="CP023700">
    <property type="protein sequence ID" value="QEU83970.1"/>
    <property type="molecule type" value="Genomic_DNA"/>
</dbReference>